<evidence type="ECO:0000259" key="4">
    <source>
        <dbReference type="Pfam" id="PF02826"/>
    </source>
</evidence>
<feature type="domain" description="D-isomer specific 2-hydroxyacid dehydrogenase NAD-binding" evidence="4">
    <location>
        <begin position="118"/>
        <end position="295"/>
    </location>
</feature>
<dbReference type="PANTHER" id="PTHR42789:SF1">
    <property type="entry name" value="D-ISOMER SPECIFIC 2-HYDROXYACID DEHYDROGENASE FAMILY PROTEIN (AFU_ORTHOLOGUE AFUA_6G10090)"/>
    <property type="match status" value="1"/>
</dbReference>
<dbReference type="InterPro" id="IPR029753">
    <property type="entry name" value="D-isomer_DH_CS"/>
</dbReference>
<comment type="caution">
    <text evidence="5">The sequence shown here is derived from an EMBL/GenBank/DDBJ whole genome shotgun (WGS) entry which is preliminary data.</text>
</comment>
<evidence type="ECO:0000313" key="6">
    <source>
        <dbReference type="Proteomes" id="UP001595420"/>
    </source>
</evidence>
<reference evidence="6" key="1">
    <citation type="journal article" date="2019" name="Int. J. Syst. Evol. Microbiol.">
        <title>The Global Catalogue of Microorganisms (GCM) 10K type strain sequencing project: providing services to taxonomists for standard genome sequencing and annotation.</title>
        <authorList>
            <consortium name="The Broad Institute Genomics Platform"/>
            <consortium name="The Broad Institute Genome Sequencing Center for Infectious Disease"/>
            <person name="Wu L."/>
            <person name="Ma J."/>
        </authorList>
    </citation>
    <scope>NUCLEOTIDE SEQUENCE [LARGE SCALE GENOMIC DNA]</scope>
    <source>
        <strain evidence="6">CGMCC 1.16855</strain>
    </source>
</reference>
<comment type="similarity">
    <text evidence="1">Belongs to the D-isomer specific 2-hydroxyacid dehydrogenase family.</text>
</comment>
<keyword evidence="6" id="KW-1185">Reference proteome</keyword>
<name>A0ABV7BXK9_9PROT</name>
<gene>
    <name evidence="5" type="ORF">ACFOD3_12580</name>
</gene>
<evidence type="ECO:0000256" key="3">
    <source>
        <dbReference type="ARBA" id="ARBA00023027"/>
    </source>
</evidence>
<dbReference type="PANTHER" id="PTHR42789">
    <property type="entry name" value="D-ISOMER SPECIFIC 2-HYDROXYACID DEHYDROGENASE FAMILY PROTEIN (AFU_ORTHOLOGUE AFUA_6G10090)"/>
    <property type="match status" value="1"/>
</dbReference>
<dbReference type="Pfam" id="PF02826">
    <property type="entry name" value="2-Hacid_dh_C"/>
    <property type="match status" value="1"/>
</dbReference>
<dbReference type="InterPro" id="IPR006140">
    <property type="entry name" value="D-isomer_DH_NAD-bd"/>
</dbReference>
<proteinExistence type="inferred from homology"/>
<evidence type="ECO:0000256" key="1">
    <source>
        <dbReference type="ARBA" id="ARBA00005854"/>
    </source>
</evidence>
<dbReference type="InterPro" id="IPR050857">
    <property type="entry name" value="D-2-hydroxyacid_DH"/>
</dbReference>
<evidence type="ECO:0000313" key="5">
    <source>
        <dbReference type="EMBL" id="MFC3000735.1"/>
    </source>
</evidence>
<dbReference type="PROSITE" id="PS00670">
    <property type="entry name" value="D_2_HYDROXYACID_DH_2"/>
    <property type="match status" value="1"/>
</dbReference>
<dbReference type="CDD" id="cd12167">
    <property type="entry name" value="2-Hacid_dh_8"/>
    <property type="match status" value="1"/>
</dbReference>
<sequence length="335" mass="35385">MASEIIARPKGLLLVPPDRWAQLCPPVLAQRLAGLIDAPPAAAVWPDAEALRPVQVLVTGWGTRPLDPARLDNMPALRLIAHAAGTVKALLPAEVWQRGIQVTNAVAANAEPVARFTLAMILLAAKDVLAIREAYRRDQVRRSRAIDWNGIGQDGRVIGLVGASTIGRRVVELLRPFGLRPLLHDPTRPAAEIAALGAEPRALDDLLAEADIVSLHAPLLPATQGLLDAARLARMKPGATLINTARGGLVDQAALVEAVAAGRIKAILDTVDPEPLPRGHPLYTLPGAFVTPHVAGAMGTEVPSLASLAIEEIARWRAGAPLRHAVPPAELDSLA</sequence>
<dbReference type="Proteomes" id="UP001595420">
    <property type="component" value="Unassembled WGS sequence"/>
</dbReference>
<dbReference type="RefSeq" id="WP_216836808.1">
    <property type="nucleotide sequence ID" value="NZ_JAFNJS010000003.1"/>
</dbReference>
<dbReference type="EMBL" id="JBHRSB010000003">
    <property type="protein sequence ID" value="MFC3000735.1"/>
    <property type="molecule type" value="Genomic_DNA"/>
</dbReference>
<organism evidence="5 6">
    <name type="scientific">Falsiroseomonas tokyonensis</name>
    <dbReference type="NCBI Taxonomy" id="430521"/>
    <lineage>
        <taxon>Bacteria</taxon>
        <taxon>Pseudomonadati</taxon>
        <taxon>Pseudomonadota</taxon>
        <taxon>Alphaproteobacteria</taxon>
        <taxon>Acetobacterales</taxon>
        <taxon>Roseomonadaceae</taxon>
        <taxon>Falsiroseomonas</taxon>
    </lineage>
</organism>
<keyword evidence="2" id="KW-0560">Oxidoreductase</keyword>
<protein>
    <submittedName>
        <fullName evidence="5">Hydroxyacid dehydrogenase</fullName>
    </submittedName>
</protein>
<evidence type="ECO:0000256" key="2">
    <source>
        <dbReference type="ARBA" id="ARBA00023002"/>
    </source>
</evidence>
<keyword evidence="3" id="KW-0520">NAD</keyword>
<accession>A0ABV7BXK9</accession>